<gene>
    <name evidence="1" type="ORF">SELO1098_LOCUS24070</name>
</gene>
<evidence type="ECO:0000313" key="1">
    <source>
        <dbReference type="EMBL" id="CAE0295218.1"/>
    </source>
</evidence>
<accession>A0A7S3HGZ9</accession>
<sequence length="103" mass="12047">MSVLCFKPVKKLEDRHQLDLSVLDSSRKIYGAMCNYYAHIRMCVVVVCCVKPDIVFPCNVSPFLWRFSLLRDAVISFHSYLSYVMTCVINSVYLRFIYECVVF</sequence>
<dbReference type="AlphaFoldDB" id="A0A7S3HGZ9"/>
<proteinExistence type="predicted"/>
<dbReference type="EMBL" id="HBIC01047140">
    <property type="protein sequence ID" value="CAE0295218.1"/>
    <property type="molecule type" value="Transcribed_RNA"/>
</dbReference>
<reference evidence="1" key="1">
    <citation type="submission" date="2021-01" db="EMBL/GenBank/DDBJ databases">
        <authorList>
            <person name="Corre E."/>
            <person name="Pelletier E."/>
            <person name="Niang G."/>
            <person name="Scheremetjew M."/>
            <person name="Finn R."/>
            <person name="Kale V."/>
            <person name="Holt S."/>
            <person name="Cochrane G."/>
            <person name="Meng A."/>
            <person name="Brown T."/>
            <person name="Cohen L."/>
        </authorList>
    </citation>
    <scope>NUCLEOTIDE SEQUENCE</scope>
    <source>
        <strain evidence="1">CCAP 955/1</strain>
    </source>
</reference>
<name>A0A7S3HGZ9_9STRA</name>
<protein>
    <submittedName>
        <fullName evidence="1">Uncharacterized protein</fullName>
    </submittedName>
</protein>
<organism evidence="1">
    <name type="scientific">Spumella elongata</name>
    <dbReference type="NCBI Taxonomy" id="89044"/>
    <lineage>
        <taxon>Eukaryota</taxon>
        <taxon>Sar</taxon>
        <taxon>Stramenopiles</taxon>
        <taxon>Ochrophyta</taxon>
        <taxon>Chrysophyceae</taxon>
        <taxon>Chromulinales</taxon>
        <taxon>Chromulinaceae</taxon>
        <taxon>Spumella</taxon>
    </lineage>
</organism>